<reference evidence="2" key="1">
    <citation type="journal article" date="2020" name="BMC Genomics">
        <title>Correction to: Identification and distribution of gene clusters required for synthesis of sphingolipid metabolism inhibitors in diverse species of the filamentous fungus Fusarium.</title>
        <authorList>
            <person name="Kim H.S."/>
            <person name="Lohmar J.M."/>
            <person name="Busman M."/>
            <person name="Brown D.W."/>
            <person name="Naumann T.A."/>
            <person name="Divon H.H."/>
            <person name="Lysoe E."/>
            <person name="Uhlig S."/>
            <person name="Proctor R.H."/>
        </authorList>
    </citation>
    <scope>NUCLEOTIDE SEQUENCE</scope>
    <source>
        <strain evidence="2">NRRL 20472</strain>
    </source>
</reference>
<evidence type="ECO:0008006" key="4">
    <source>
        <dbReference type="Google" id="ProtNLM"/>
    </source>
</evidence>
<dbReference type="AlphaFoldDB" id="A0A8H4U1A7"/>
<dbReference type="GO" id="GO:0016491">
    <property type="term" value="F:oxidoreductase activity"/>
    <property type="evidence" value="ECO:0007669"/>
    <property type="project" value="UniProtKB-KW"/>
</dbReference>
<dbReference type="PRINTS" id="PR00081">
    <property type="entry name" value="GDHRDH"/>
</dbReference>
<dbReference type="OrthoDB" id="2898509at2759"/>
<dbReference type="InterPro" id="IPR002347">
    <property type="entry name" value="SDR_fam"/>
</dbReference>
<dbReference type="Proteomes" id="UP000622797">
    <property type="component" value="Unassembled WGS sequence"/>
</dbReference>
<dbReference type="EMBL" id="JABEXW010000229">
    <property type="protein sequence ID" value="KAF4967630.1"/>
    <property type="molecule type" value="Genomic_DNA"/>
</dbReference>
<dbReference type="Gene3D" id="3.40.50.720">
    <property type="entry name" value="NAD(P)-binding Rossmann-like Domain"/>
    <property type="match status" value="1"/>
</dbReference>
<protein>
    <recommendedName>
        <fullName evidence="4">Oxidoreductase</fullName>
    </recommendedName>
</protein>
<dbReference type="InterPro" id="IPR052228">
    <property type="entry name" value="Sec_Metab_Biosynth_Oxidored"/>
</dbReference>
<comment type="caution">
    <text evidence="2">The sequence shown here is derived from an EMBL/GenBank/DDBJ whole genome shotgun (WGS) entry which is preliminary data.</text>
</comment>
<reference evidence="2" key="2">
    <citation type="submission" date="2020-05" db="EMBL/GenBank/DDBJ databases">
        <authorList>
            <person name="Kim H.-S."/>
            <person name="Proctor R.H."/>
            <person name="Brown D.W."/>
        </authorList>
    </citation>
    <scope>NUCLEOTIDE SEQUENCE</scope>
    <source>
        <strain evidence="2">NRRL 20472</strain>
    </source>
</reference>
<evidence type="ECO:0000256" key="1">
    <source>
        <dbReference type="ARBA" id="ARBA00023002"/>
    </source>
</evidence>
<organism evidence="2 3">
    <name type="scientific">Fusarium sarcochroum</name>
    <dbReference type="NCBI Taxonomy" id="1208366"/>
    <lineage>
        <taxon>Eukaryota</taxon>
        <taxon>Fungi</taxon>
        <taxon>Dikarya</taxon>
        <taxon>Ascomycota</taxon>
        <taxon>Pezizomycotina</taxon>
        <taxon>Sordariomycetes</taxon>
        <taxon>Hypocreomycetidae</taxon>
        <taxon>Hypocreales</taxon>
        <taxon>Nectriaceae</taxon>
        <taxon>Fusarium</taxon>
        <taxon>Fusarium lateritium species complex</taxon>
    </lineage>
</organism>
<dbReference type="InterPro" id="IPR036291">
    <property type="entry name" value="NAD(P)-bd_dom_sf"/>
</dbReference>
<keyword evidence="3" id="KW-1185">Reference proteome</keyword>
<gene>
    <name evidence="2" type="ORF">FSARC_4825</name>
</gene>
<sequence length="323" mass="34776">MVSIQTVKQSNAGIASLPKGLVALFIGATSGIGQSALQQFAQQAPAPRIYTVARPQTAPSHENLLAELRQSNPDGNYNLITADVSLISEVGKAVKAVKQAETKVDILFLSAGFMPFEGRNTTSEGHDPSMTTRYYSRLRAVQQLLPLLNNAPSPRIISVLAGGIEAPINEDDLDLRNPNNWSTWNASFQSATMGTLVLEKVARENPQISIVHWSPGPVNTPGLARFAKFGKQPPADAMSQEDAGARALFFATNDRYSVHGSLVPAPEDNETPEKSGGGIFLLNPVGESTDNERVLGGLRERNVDETVWKFTEKVFEAHSGIGS</sequence>
<accession>A0A8H4U1A7</accession>
<dbReference type="PANTHER" id="PTHR47534">
    <property type="entry name" value="YALI0E05731P"/>
    <property type="match status" value="1"/>
</dbReference>
<evidence type="ECO:0000313" key="3">
    <source>
        <dbReference type="Proteomes" id="UP000622797"/>
    </source>
</evidence>
<dbReference type="PANTHER" id="PTHR47534:SF3">
    <property type="entry name" value="ALCOHOL DEHYDROGENASE-LIKE C-TERMINAL DOMAIN-CONTAINING PROTEIN"/>
    <property type="match status" value="1"/>
</dbReference>
<name>A0A8H4U1A7_9HYPO</name>
<dbReference type="Pfam" id="PF00106">
    <property type="entry name" value="adh_short"/>
    <property type="match status" value="1"/>
</dbReference>
<proteinExistence type="predicted"/>
<dbReference type="SUPFAM" id="SSF51735">
    <property type="entry name" value="NAD(P)-binding Rossmann-fold domains"/>
    <property type="match status" value="1"/>
</dbReference>
<evidence type="ECO:0000313" key="2">
    <source>
        <dbReference type="EMBL" id="KAF4967630.1"/>
    </source>
</evidence>
<keyword evidence="1" id="KW-0560">Oxidoreductase</keyword>